<dbReference type="InterPro" id="IPR029058">
    <property type="entry name" value="AB_hydrolase_fold"/>
</dbReference>
<dbReference type="Gene3D" id="3.40.50.1820">
    <property type="entry name" value="alpha/beta hydrolase"/>
    <property type="match status" value="1"/>
</dbReference>
<dbReference type="GO" id="GO:0016787">
    <property type="term" value="F:hydrolase activity"/>
    <property type="evidence" value="ECO:0007669"/>
    <property type="project" value="UniProtKB-KW"/>
</dbReference>
<evidence type="ECO:0000313" key="4">
    <source>
        <dbReference type="Proteomes" id="UP001446871"/>
    </source>
</evidence>
<protein>
    <submittedName>
        <fullName evidence="3">Alpha/Beta hydrolase protein</fullName>
    </submittedName>
</protein>
<dbReference type="InterPro" id="IPR003140">
    <property type="entry name" value="PLipase/COase/thioEstase"/>
</dbReference>
<gene>
    <name evidence="3" type="ORF">PG996_001783</name>
</gene>
<keyword evidence="4" id="KW-1185">Reference proteome</keyword>
<dbReference type="Proteomes" id="UP001446871">
    <property type="component" value="Unassembled WGS sequence"/>
</dbReference>
<reference evidence="3 4" key="1">
    <citation type="submission" date="2023-01" db="EMBL/GenBank/DDBJ databases">
        <title>Analysis of 21 Apiospora genomes using comparative genomics revels a genus with tremendous synthesis potential of carbohydrate active enzymes and secondary metabolites.</title>
        <authorList>
            <person name="Sorensen T."/>
        </authorList>
    </citation>
    <scope>NUCLEOTIDE SEQUENCE [LARGE SCALE GENOMIC DNA]</scope>
    <source>
        <strain evidence="3 4">CBS 83171</strain>
    </source>
</reference>
<dbReference type="Pfam" id="PF02230">
    <property type="entry name" value="Abhydrolase_2"/>
    <property type="match status" value="1"/>
</dbReference>
<proteinExistence type="inferred from homology"/>
<name>A0ABR1WJ14_9PEZI</name>
<comment type="similarity">
    <text evidence="1">Belongs to the AB hydrolase superfamily. AB hydrolase 2 family.</text>
</comment>
<evidence type="ECO:0000256" key="1">
    <source>
        <dbReference type="ARBA" id="ARBA00006499"/>
    </source>
</evidence>
<dbReference type="PANTHER" id="PTHR10655">
    <property type="entry name" value="LYSOPHOSPHOLIPASE-RELATED"/>
    <property type="match status" value="1"/>
</dbReference>
<dbReference type="SUPFAM" id="SSF53474">
    <property type="entry name" value="alpha/beta-Hydrolases"/>
    <property type="match status" value="1"/>
</dbReference>
<keyword evidence="3" id="KW-0378">Hydrolase</keyword>
<sequence length="252" mass="27520">MGLPVQIIPPTTTHTHTVAFLHGRGDHAPDFMSSLYHSRDSRKRTLFEAFPSFRWWFDIWHTADFTEQEGLQESVAGSRAVLEREASILGGRWDLLVLAGISQGAATSVHTLLNLDQPPFADQAGPHRLGAFPGFSCRMPFPGRSLADTRKVLGWEGVPDHDGIILNTPVLLKHCADDPTVLGGGGRNMRDALQKFGAQVAWREYPQGGHWFKSPAGIDDAIQFLGAVLPKRNSVTTSSAQGQPSTDAMDLS</sequence>
<dbReference type="EMBL" id="JAQQWM010000001">
    <property type="protein sequence ID" value="KAK8083002.1"/>
    <property type="molecule type" value="Genomic_DNA"/>
</dbReference>
<comment type="caution">
    <text evidence="3">The sequence shown here is derived from an EMBL/GenBank/DDBJ whole genome shotgun (WGS) entry which is preliminary data.</text>
</comment>
<accession>A0ABR1WJ14</accession>
<organism evidence="3 4">
    <name type="scientific">Apiospora saccharicola</name>
    <dbReference type="NCBI Taxonomy" id="335842"/>
    <lineage>
        <taxon>Eukaryota</taxon>
        <taxon>Fungi</taxon>
        <taxon>Dikarya</taxon>
        <taxon>Ascomycota</taxon>
        <taxon>Pezizomycotina</taxon>
        <taxon>Sordariomycetes</taxon>
        <taxon>Xylariomycetidae</taxon>
        <taxon>Amphisphaeriales</taxon>
        <taxon>Apiosporaceae</taxon>
        <taxon>Apiospora</taxon>
    </lineage>
</organism>
<evidence type="ECO:0000313" key="3">
    <source>
        <dbReference type="EMBL" id="KAK8083002.1"/>
    </source>
</evidence>
<feature type="domain" description="Phospholipase/carboxylesterase/thioesterase" evidence="2">
    <location>
        <begin position="6"/>
        <end position="225"/>
    </location>
</feature>
<dbReference type="PANTHER" id="PTHR10655:SF63">
    <property type="entry name" value="PHOSPHOLIPASE_CARBOXYLESTERASE_THIOESTERASE DOMAIN-CONTAINING PROTEIN"/>
    <property type="match status" value="1"/>
</dbReference>
<dbReference type="InterPro" id="IPR050565">
    <property type="entry name" value="LYPA1-2/EST-like"/>
</dbReference>
<evidence type="ECO:0000259" key="2">
    <source>
        <dbReference type="Pfam" id="PF02230"/>
    </source>
</evidence>